<dbReference type="AlphaFoldDB" id="A0A225W768"/>
<proteinExistence type="predicted"/>
<comment type="caution">
    <text evidence="1">The sequence shown here is derived from an EMBL/GenBank/DDBJ whole genome shotgun (WGS) entry which is preliminary data.</text>
</comment>
<keyword evidence="2" id="KW-1185">Reference proteome</keyword>
<accession>A0A225W768</accession>
<dbReference type="EMBL" id="NBNE01001545">
    <property type="protein sequence ID" value="OWZ13573.1"/>
    <property type="molecule type" value="Genomic_DNA"/>
</dbReference>
<gene>
    <name evidence="1" type="ORF">PHMEG_00013079</name>
</gene>
<name>A0A225W768_9STRA</name>
<organism evidence="1 2">
    <name type="scientific">Phytophthora megakarya</name>
    <dbReference type="NCBI Taxonomy" id="4795"/>
    <lineage>
        <taxon>Eukaryota</taxon>
        <taxon>Sar</taxon>
        <taxon>Stramenopiles</taxon>
        <taxon>Oomycota</taxon>
        <taxon>Peronosporomycetes</taxon>
        <taxon>Peronosporales</taxon>
        <taxon>Peronosporaceae</taxon>
        <taxon>Phytophthora</taxon>
    </lineage>
</organism>
<protein>
    <submittedName>
        <fullName evidence="1">Uncharacterized protein</fullName>
    </submittedName>
</protein>
<dbReference type="Proteomes" id="UP000198211">
    <property type="component" value="Unassembled WGS sequence"/>
</dbReference>
<evidence type="ECO:0000313" key="2">
    <source>
        <dbReference type="Proteomes" id="UP000198211"/>
    </source>
</evidence>
<evidence type="ECO:0000313" key="1">
    <source>
        <dbReference type="EMBL" id="OWZ13573.1"/>
    </source>
</evidence>
<sequence length="133" mass="15133">MGTNSQVQQTQPGSALVFLLLTPNRGDQRYDLILKYDLTQWLEKPPWIDTNVSEHRKHGSQIKTHTFATPCLRLSAVVSNASKISLHGIINGTVELVNHVVLQMLLVLLIKYQLDIKEWPYLLPVVQLNLKHT</sequence>
<reference evidence="2" key="1">
    <citation type="submission" date="2017-03" db="EMBL/GenBank/DDBJ databases">
        <title>Phytopthora megakarya and P. palmivora, two closely related causual agents of cacao black pod achieved similar genome size and gene model numbers by different mechanisms.</title>
        <authorList>
            <person name="Ali S."/>
            <person name="Shao J."/>
            <person name="Larry D.J."/>
            <person name="Kronmiller B."/>
            <person name="Shen D."/>
            <person name="Strem M.D."/>
            <person name="Melnick R.L."/>
            <person name="Guiltinan M.J."/>
            <person name="Tyler B.M."/>
            <person name="Meinhardt L.W."/>
            <person name="Bailey B.A."/>
        </authorList>
    </citation>
    <scope>NUCLEOTIDE SEQUENCE [LARGE SCALE GENOMIC DNA]</scope>
    <source>
        <strain evidence="2">zdho120</strain>
    </source>
</reference>